<reference evidence="4 5" key="1">
    <citation type="submission" date="2016-11" db="EMBL/GenBank/DDBJ databases">
        <title>Whole Genome Sequencing of Mucilaginibacter polytrichastri RG4-7(T) isolated from the moss sample.</title>
        <authorList>
            <person name="Li Y."/>
        </authorList>
    </citation>
    <scope>NUCLEOTIDE SEQUENCE [LARGE SCALE GENOMIC DNA]</scope>
    <source>
        <strain evidence="4 5">RG4-7</strain>
    </source>
</reference>
<organism evidence="4 5">
    <name type="scientific">Mucilaginibacter polytrichastri</name>
    <dbReference type="NCBI Taxonomy" id="1302689"/>
    <lineage>
        <taxon>Bacteria</taxon>
        <taxon>Pseudomonadati</taxon>
        <taxon>Bacteroidota</taxon>
        <taxon>Sphingobacteriia</taxon>
        <taxon>Sphingobacteriales</taxon>
        <taxon>Sphingobacteriaceae</taxon>
        <taxon>Mucilaginibacter</taxon>
    </lineage>
</organism>
<dbReference type="PANTHER" id="PTHR46401:SF2">
    <property type="entry name" value="GLYCOSYLTRANSFERASE WBBK-RELATED"/>
    <property type="match status" value="1"/>
</dbReference>
<evidence type="ECO:0000259" key="2">
    <source>
        <dbReference type="Pfam" id="PF00534"/>
    </source>
</evidence>
<evidence type="ECO:0000259" key="3">
    <source>
        <dbReference type="Pfam" id="PF09314"/>
    </source>
</evidence>
<dbReference type="AlphaFoldDB" id="A0A1Q5ZV53"/>
<name>A0A1Q5ZV53_9SPHI</name>
<evidence type="ECO:0000256" key="1">
    <source>
        <dbReference type="ARBA" id="ARBA00022679"/>
    </source>
</evidence>
<dbReference type="RefSeq" id="WP_074488453.1">
    <property type="nucleotide sequence ID" value="NZ_FPAM01000001.1"/>
</dbReference>
<keyword evidence="5" id="KW-1185">Reference proteome</keyword>
<dbReference type="PANTHER" id="PTHR46401">
    <property type="entry name" value="GLYCOSYLTRANSFERASE WBBK-RELATED"/>
    <property type="match status" value="1"/>
</dbReference>
<comment type="caution">
    <text evidence="4">The sequence shown here is derived from an EMBL/GenBank/DDBJ whole genome shotgun (WGS) entry which is preliminary data.</text>
</comment>
<proteinExistence type="predicted"/>
<dbReference type="GO" id="GO:0009103">
    <property type="term" value="P:lipopolysaccharide biosynthetic process"/>
    <property type="evidence" value="ECO:0007669"/>
    <property type="project" value="TreeGrafter"/>
</dbReference>
<dbReference type="GO" id="GO:0016757">
    <property type="term" value="F:glycosyltransferase activity"/>
    <property type="evidence" value="ECO:0007669"/>
    <property type="project" value="InterPro"/>
</dbReference>
<evidence type="ECO:0000313" key="5">
    <source>
        <dbReference type="Proteomes" id="UP000186720"/>
    </source>
</evidence>
<evidence type="ECO:0000313" key="4">
    <source>
        <dbReference type="EMBL" id="OKS85651.1"/>
    </source>
</evidence>
<sequence>MKLKIAIAGTRGIPNHYGGFEQITAYVAPGLVEKGHSVTVYNSHNHPYQGSNWNGVEIVHCYDPEHVLGTAGQFIYDFNCIQDMRRRDFDVILFMGYTSSSVWGSLFPRKATIISNMDGLEWKRSKYSKPVQSFLKYAEKLAVKHSNYYIADSTVIRSYLQKKYSISSAFIAYGAEKFIGDDCPLMNRFALKPKAYFLLVARMEPENNIETILEGFTKSVSTKKFLVVGNTGNKFGKYLKAKFGHDERVCFHDAIFNIKTIQQLQHNAYLYFHGHSVGGTNPSLLEAMAGGALIAAHDNPFNRSVLNHNAFYFSSSADVQWLTEVVARNSAEDTMIGNNIKRIQQHYNWDKIIGEYEAYIYECYCSMNYEKVLAY</sequence>
<dbReference type="InterPro" id="IPR001296">
    <property type="entry name" value="Glyco_trans_1"/>
</dbReference>
<accession>A0A1Q5ZV53</accession>
<dbReference type="Pfam" id="PF09314">
    <property type="entry name" value="DUF1972"/>
    <property type="match status" value="1"/>
</dbReference>
<dbReference type="Pfam" id="PF00534">
    <property type="entry name" value="Glycos_transf_1"/>
    <property type="match status" value="1"/>
</dbReference>
<dbReference type="Proteomes" id="UP000186720">
    <property type="component" value="Unassembled WGS sequence"/>
</dbReference>
<gene>
    <name evidence="4" type="ORF">RG47T_1097</name>
</gene>
<protein>
    <recommendedName>
        <fullName evidence="6">DUF1972 domain-containing protein</fullName>
    </recommendedName>
</protein>
<dbReference type="SUPFAM" id="SSF53756">
    <property type="entry name" value="UDP-Glycosyltransferase/glycogen phosphorylase"/>
    <property type="match status" value="1"/>
</dbReference>
<dbReference type="Gene3D" id="3.40.50.2000">
    <property type="entry name" value="Glycogen Phosphorylase B"/>
    <property type="match status" value="2"/>
</dbReference>
<keyword evidence="1" id="KW-0808">Transferase</keyword>
<dbReference type="OrthoDB" id="9792269at2"/>
<evidence type="ECO:0008006" key="6">
    <source>
        <dbReference type="Google" id="ProtNLM"/>
    </source>
</evidence>
<dbReference type="STRING" id="1302689.RG47T_1097"/>
<feature type="domain" description="Glycosyl transferase family 1" evidence="2">
    <location>
        <begin position="192"/>
        <end position="320"/>
    </location>
</feature>
<feature type="domain" description="DUF1972" evidence="3">
    <location>
        <begin position="5"/>
        <end position="176"/>
    </location>
</feature>
<dbReference type="InterPro" id="IPR015393">
    <property type="entry name" value="DUF1972"/>
</dbReference>
<dbReference type="EMBL" id="MPPL01000001">
    <property type="protein sequence ID" value="OKS85651.1"/>
    <property type="molecule type" value="Genomic_DNA"/>
</dbReference>